<sequence length="271" mass="30816">MMGLSSLLTHPDIMHWHEDIADLFDCSTDESLPSRLSGVFNKFMRHDAFILKLYKAGSDLPIIISHDIPPHQHDLYFDRYLSSAYLEDPLLARLQSDDSPQIVQINHHTCQLRGSTYYRSYYKDLNLQDEIDVLLPMPNGDSLVMSIDRRNAVTSKEEIAILENTYTLVKRILIRYYAAQLGDANVAEEPSDGAPDNIEQLLTTREREVVQLMVSGKGTKDLARHLGISFQTVKVHRRNIYSKLGISSELQLCSLFLGVPKRPALANRGLY</sequence>
<dbReference type="AlphaFoldDB" id="A0A5J5FWR6"/>
<protein>
    <submittedName>
        <fullName evidence="5">Response regulator transcription factor</fullName>
    </submittedName>
</protein>
<evidence type="ECO:0000259" key="4">
    <source>
        <dbReference type="PROSITE" id="PS50043"/>
    </source>
</evidence>
<dbReference type="GO" id="GO:0006355">
    <property type="term" value="P:regulation of DNA-templated transcription"/>
    <property type="evidence" value="ECO:0007669"/>
    <property type="project" value="InterPro"/>
</dbReference>
<dbReference type="InterPro" id="IPR016032">
    <property type="entry name" value="Sig_transdc_resp-reg_C-effctor"/>
</dbReference>
<feature type="domain" description="HTH luxR-type" evidence="4">
    <location>
        <begin position="195"/>
        <end position="260"/>
    </location>
</feature>
<evidence type="ECO:0000313" key="6">
    <source>
        <dbReference type="Proteomes" id="UP000335415"/>
    </source>
</evidence>
<evidence type="ECO:0000256" key="1">
    <source>
        <dbReference type="ARBA" id="ARBA00023015"/>
    </source>
</evidence>
<dbReference type="CDD" id="cd06170">
    <property type="entry name" value="LuxR_C_like"/>
    <property type="match status" value="1"/>
</dbReference>
<proteinExistence type="predicted"/>
<dbReference type="Pfam" id="PF00196">
    <property type="entry name" value="GerE"/>
    <property type="match status" value="1"/>
</dbReference>
<dbReference type="RefSeq" id="WP_150435908.1">
    <property type="nucleotide sequence ID" value="NZ_VYKJ01000008.1"/>
</dbReference>
<keyword evidence="3" id="KW-0804">Transcription</keyword>
<dbReference type="Proteomes" id="UP000335415">
    <property type="component" value="Unassembled WGS sequence"/>
</dbReference>
<name>A0A5J5FWR6_9GAMM</name>
<comment type="caution">
    <text evidence="5">The sequence shown here is derived from an EMBL/GenBank/DDBJ whole genome shotgun (WGS) entry which is preliminary data.</text>
</comment>
<dbReference type="PROSITE" id="PS50043">
    <property type="entry name" value="HTH_LUXR_2"/>
    <property type="match status" value="1"/>
</dbReference>
<dbReference type="SMART" id="SM00421">
    <property type="entry name" value="HTH_LUXR"/>
    <property type="match status" value="1"/>
</dbReference>
<reference evidence="5 6" key="1">
    <citation type="submission" date="2019-09" db="EMBL/GenBank/DDBJ databases">
        <authorList>
            <person name="Li Y."/>
        </authorList>
    </citation>
    <scope>NUCLEOTIDE SEQUENCE [LARGE SCALE GENOMIC DNA]</scope>
    <source>
        <strain evidence="5 6">L3-3HA</strain>
    </source>
</reference>
<keyword evidence="6" id="KW-1185">Reference proteome</keyword>
<gene>
    <name evidence="5" type="ORF">FJU30_15610</name>
</gene>
<dbReference type="PRINTS" id="PR00038">
    <property type="entry name" value="HTHLUXR"/>
</dbReference>
<organism evidence="5 6">
    <name type="scientific">Affinibrenneria salicis</name>
    <dbReference type="NCBI Taxonomy" id="2590031"/>
    <lineage>
        <taxon>Bacteria</taxon>
        <taxon>Pseudomonadati</taxon>
        <taxon>Pseudomonadota</taxon>
        <taxon>Gammaproteobacteria</taxon>
        <taxon>Enterobacterales</taxon>
        <taxon>Pectobacteriaceae</taxon>
        <taxon>Affinibrenneria</taxon>
    </lineage>
</organism>
<dbReference type="PANTHER" id="PTHR44688">
    <property type="entry name" value="DNA-BINDING TRANSCRIPTIONAL ACTIVATOR DEVR_DOSR"/>
    <property type="match status" value="1"/>
</dbReference>
<accession>A0A5J5FWR6</accession>
<evidence type="ECO:0000256" key="3">
    <source>
        <dbReference type="ARBA" id="ARBA00023163"/>
    </source>
</evidence>
<keyword evidence="2" id="KW-0238">DNA-binding</keyword>
<dbReference type="OrthoDB" id="343383at2"/>
<evidence type="ECO:0000313" key="5">
    <source>
        <dbReference type="EMBL" id="KAA8998430.1"/>
    </source>
</evidence>
<dbReference type="InterPro" id="IPR036388">
    <property type="entry name" value="WH-like_DNA-bd_sf"/>
</dbReference>
<dbReference type="GO" id="GO:0003677">
    <property type="term" value="F:DNA binding"/>
    <property type="evidence" value="ECO:0007669"/>
    <property type="project" value="UniProtKB-KW"/>
</dbReference>
<evidence type="ECO:0000256" key="2">
    <source>
        <dbReference type="ARBA" id="ARBA00023125"/>
    </source>
</evidence>
<dbReference type="PANTHER" id="PTHR44688:SF16">
    <property type="entry name" value="DNA-BINDING TRANSCRIPTIONAL ACTIVATOR DEVR_DOSR"/>
    <property type="match status" value="1"/>
</dbReference>
<dbReference type="SUPFAM" id="SSF46894">
    <property type="entry name" value="C-terminal effector domain of the bipartite response regulators"/>
    <property type="match status" value="1"/>
</dbReference>
<dbReference type="EMBL" id="VYKJ01000008">
    <property type="protein sequence ID" value="KAA8998430.1"/>
    <property type="molecule type" value="Genomic_DNA"/>
</dbReference>
<dbReference type="InterPro" id="IPR000792">
    <property type="entry name" value="Tscrpt_reg_LuxR_C"/>
</dbReference>
<keyword evidence="1" id="KW-0805">Transcription regulation</keyword>
<dbReference type="Gene3D" id="1.10.10.10">
    <property type="entry name" value="Winged helix-like DNA-binding domain superfamily/Winged helix DNA-binding domain"/>
    <property type="match status" value="1"/>
</dbReference>